<protein>
    <submittedName>
        <fullName evidence="2">Uncharacterized protein</fullName>
    </submittedName>
</protein>
<keyword evidence="1" id="KW-0472">Membrane</keyword>
<comment type="caution">
    <text evidence="2">The sequence shown here is derived from an EMBL/GenBank/DDBJ whole genome shotgun (WGS) entry which is preliminary data.</text>
</comment>
<reference evidence="2 3" key="1">
    <citation type="journal article" date="2016" name="Nat. Commun.">
        <title>Thousands of microbial genomes shed light on interconnected biogeochemical processes in an aquifer system.</title>
        <authorList>
            <person name="Anantharaman K."/>
            <person name="Brown C.T."/>
            <person name="Hug L.A."/>
            <person name="Sharon I."/>
            <person name="Castelle C.J."/>
            <person name="Probst A.J."/>
            <person name="Thomas B.C."/>
            <person name="Singh A."/>
            <person name="Wilkins M.J."/>
            <person name="Karaoz U."/>
            <person name="Brodie E.L."/>
            <person name="Williams K.H."/>
            <person name="Hubbard S.S."/>
            <person name="Banfield J.F."/>
        </authorList>
    </citation>
    <scope>NUCLEOTIDE SEQUENCE [LARGE SCALE GENOMIC DNA]</scope>
</reference>
<sequence length="89" mass="9624">MDENNQNVVQEAGSSVGPIIAGIVILAVIIFGALYFMGDREGNRALQDQLNTIDQQSESDATADIEADLNATDVENVDYNLDEENFTSS</sequence>
<name>A0A1G2SZR0_9BACT</name>
<keyword evidence="1" id="KW-0812">Transmembrane</keyword>
<feature type="transmembrane region" description="Helical" evidence="1">
    <location>
        <begin position="16"/>
        <end position="37"/>
    </location>
</feature>
<dbReference type="AlphaFoldDB" id="A0A1G2SZR0"/>
<evidence type="ECO:0000313" key="2">
    <source>
        <dbReference type="EMBL" id="OHA90079.1"/>
    </source>
</evidence>
<evidence type="ECO:0000313" key="3">
    <source>
        <dbReference type="Proteomes" id="UP000178107"/>
    </source>
</evidence>
<keyword evidence="1" id="KW-1133">Transmembrane helix</keyword>
<accession>A0A1G2SZR0</accession>
<organism evidence="2 3">
    <name type="scientific">Candidatus Zambryskibacteria bacterium RIFCSPHIGHO2_01_FULL_46_25</name>
    <dbReference type="NCBI Taxonomy" id="1802738"/>
    <lineage>
        <taxon>Bacteria</taxon>
        <taxon>Candidatus Zambryskiibacteriota</taxon>
    </lineage>
</organism>
<evidence type="ECO:0000256" key="1">
    <source>
        <dbReference type="SAM" id="Phobius"/>
    </source>
</evidence>
<dbReference type="EMBL" id="MHVH01000006">
    <property type="protein sequence ID" value="OHA90079.1"/>
    <property type="molecule type" value="Genomic_DNA"/>
</dbReference>
<dbReference type="Proteomes" id="UP000178107">
    <property type="component" value="Unassembled WGS sequence"/>
</dbReference>
<proteinExistence type="predicted"/>
<gene>
    <name evidence="2" type="ORF">A2838_00370</name>
</gene>